<dbReference type="InterPro" id="IPR023833">
    <property type="entry name" value="Signal_pept_SipW-depend-type"/>
</dbReference>
<dbReference type="OrthoDB" id="4382164at2"/>
<name>A0A1T4Z7M0_9ACTN</name>
<reference evidence="2" key="1">
    <citation type="submission" date="2017-02" db="EMBL/GenBank/DDBJ databases">
        <authorList>
            <person name="Varghese N."/>
            <person name="Submissions S."/>
        </authorList>
    </citation>
    <scope>NUCLEOTIDE SEQUENCE [LARGE SCALE GENOMIC DNA]</scope>
    <source>
        <strain evidence="2">9H-4</strain>
    </source>
</reference>
<dbReference type="NCBIfam" id="TIGR04088">
    <property type="entry name" value="cognate_SipW"/>
    <property type="match status" value="1"/>
</dbReference>
<dbReference type="Proteomes" id="UP000191040">
    <property type="component" value="Chromosome I"/>
</dbReference>
<dbReference type="STRING" id="1736691.SAMN06295964_2977"/>
<organism evidence="1 2">
    <name type="scientific">Aeromicrobium choanae</name>
    <dbReference type="NCBI Taxonomy" id="1736691"/>
    <lineage>
        <taxon>Bacteria</taxon>
        <taxon>Bacillati</taxon>
        <taxon>Actinomycetota</taxon>
        <taxon>Actinomycetes</taxon>
        <taxon>Propionibacteriales</taxon>
        <taxon>Nocardioidaceae</taxon>
        <taxon>Aeromicrobium</taxon>
    </lineage>
</organism>
<gene>
    <name evidence="1" type="ORF">SAMN06295964_2977</name>
</gene>
<evidence type="ECO:0000313" key="2">
    <source>
        <dbReference type="Proteomes" id="UP000191040"/>
    </source>
</evidence>
<proteinExistence type="predicted"/>
<keyword evidence="2" id="KW-1185">Reference proteome</keyword>
<sequence>MKSTRARALLSLGIILGLGSVSTLAYWTDEATLAAGTIQSGSLDLKLDGADNLPSTTKLAITNMVPGESVAATVNVQRAPGTVAFTYSVNGKVNETHELATGLRFKLFAGVAGTSTANANGIRTQTCGGTQLAGGTDGIALATATDLVTNRTALATPSTVQPTAVTENLCIQAILPSAAGNGTQAKSATATFAFNATQLS</sequence>
<protein>
    <submittedName>
        <fullName evidence="1">SipW-cognate class signal peptide</fullName>
    </submittedName>
</protein>
<evidence type="ECO:0000313" key="1">
    <source>
        <dbReference type="EMBL" id="SKB09936.1"/>
    </source>
</evidence>
<dbReference type="EMBL" id="LT796768">
    <property type="protein sequence ID" value="SKB09936.1"/>
    <property type="molecule type" value="Genomic_DNA"/>
</dbReference>
<dbReference type="RefSeq" id="WP_078700866.1">
    <property type="nucleotide sequence ID" value="NZ_LT796768.1"/>
</dbReference>
<accession>A0A1T4Z7M0</accession>
<dbReference type="AlphaFoldDB" id="A0A1T4Z7M0"/>